<evidence type="ECO:0000313" key="1">
    <source>
        <dbReference type="EMBL" id="CAQ02590.1"/>
    </source>
</evidence>
<dbReference type="GeneID" id="43501416"/>
<proteinExistence type="predicted"/>
<dbReference type="KEGG" id="cms:CMS2509A"/>
<dbReference type="AlphaFoldDB" id="B0RHM9"/>
<reference evidence="1 2" key="1">
    <citation type="journal article" date="2008" name="J. Bacteriol.">
        <title>Genome of the actinomycete plant pathogen Clavibacter michiganensis subsp. sepedonicus suggests recent niche adaptation.</title>
        <authorList>
            <person name="Bentley S.D."/>
            <person name="Corton C."/>
            <person name="Brown S.E."/>
            <person name="Barron A."/>
            <person name="Clark L."/>
            <person name="Doggett J."/>
            <person name="Harris B."/>
            <person name="Ormond D."/>
            <person name="Quail M.A."/>
            <person name="May G."/>
            <person name="Francis D."/>
            <person name="Knudson D."/>
            <person name="Parkhill J."/>
            <person name="Ishimaru C.A."/>
        </authorList>
    </citation>
    <scope>NUCLEOTIDE SEQUENCE [LARGE SCALE GENOMIC DNA]</scope>
    <source>
        <strain evidence="2">ATCC 33113 / DSM 20744 / JCM 9667 / LMG 2889 / ICMP 2535 / C-1</strain>
    </source>
</reference>
<evidence type="ECO:0000313" key="2">
    <source>
        <dbReference type="Proteomes" id="UP000001318"/>
    </source>
</evidence>
<gene>
    <name evidence="1" type="ORF">CMS2509A</name>
</gene>
<sequence>MSGPQSLAMEGDDAVLEGTTVEVGPDAASLLTSTFGTTAVTDQLVDGIAEIAVSIE</sequence>
<keyword evidence="2" id="KW-1185">Reference proteome</keyword>
<dbReference type="HOGENOM" id="CLU_3005902_0_0_11"/>
<dbReference type="Proteomes" id="UP000001318">
    <property type="component" value="Chromosome"/>
</dbReference>
<name>B0RHM9_CLASE</name>
<dbReference type="RefSeq" id="WP_012299777.1">
    <property type="nucleotide sequence ID" value="NC_010407.1"/>
</dbReference>
<accession>B0RHM9</accession>
<organism evidence="1 2">
    <name type="scientific">Clavibacter sepedonicus</name>
    <name type="common">Clavibacter michiganensis subsp. sepedonicus</name>
    <dbReference type="NCBI Taxonomy" id="31964"/>
    <lineage>
        <taxon>Bacteria</taxon>
        <taxon>Bacillati</taxon>
        <taxon>Actinomycetota</taxon>
        <taxon>Actinomycetes</taxon>
        <taxon>Micrococcales</taxon>
        <taxon>Microbacteriaceae</taxon>
        <taxon>Clavibacter</taxon>
    </lineage>
</organism>
<dbReference type="EMBL" id="AM849034">
    <property type="protein sequence ID" value="CAQ02590.1"/>
    <property type="molecule type" value="Genomic_DNA"/>
</dbReference>
<protein>
    <submittedName>
        <fullName evidence="1">Uncharacterized protein</fullName>
    </submittedName>
</protein>